<accession>A0ABV5F6H0</accession>
<reference evidence="1 2" key="1">
    <citation type="submission" date="2024-09" db="EMBL/GenBank/DDBJ databases">
        <authorList>
            <person name="Sun Q."/>
            <person name="Mori K."/>
        </authorList>
    </citation>
    <scope>NUCLEOTIDE SEQUENCE [LARGE SCALE GENOMIC DNA]</scope>
    <source>
        <strain evidence="1 2">CECT 8286</strain>
    </source>
</reference>
<evidence type="ECO:0000313" key="1">
    <source>
        <dbReference type="EMBL" id="MFB9055059.1"/>
    </source>
</evidence>
<dbReference type="EMBL" id="JBHMEZ010000032">
    <property type="protein sequence ID" value="MFB9055059.1"/>
    <property type="molecule type" value="Genomic_DNA"/>
</dbReference>
<dbReference type="Proteomes" id="UP001589605">
    <property type="component" value="Unassembled WGS sequence"/>
</dbReference>
<sequence>MTYIKLSVGRNTGNASPGAYKAKKPNVAIVDADDVLAYPGRDSKGVKTTGNYVLKPNANMIRIYMTPETIDAGFEVDGPEDGKVFTQTFKGEHPGESLDIKEFIQNWLGRPALIFEENCRDNSMNVYGTQCSPLKLSPTFQSNKEGTKHMLSFEQPNPVEYLPAYYTGVLTEGAYFQATDGDLAVLEANGNIYQLPSFAVTDAVDIASIDLEHGQVVSLIGGGGVAPATLSTGAGTAATVLLTAGTDWVALQDAVINLSVFNDGAATYLIEVSRK</sequence>
<proteinExistence type="predicted"/>
<name>A0ABV5F6H0_9FLAO</name>
<gene>
    <name evidence="1" type="ORF">ACFFVB_18405</name>
</gene>
<dbReference type="RefSeq" id="WP_382384744.1">
    <property type="nucleotide sequence ID" value="NZ_JBHMEZ010000032.1"/>
</dbReference>
<evidence type="ECO:0000313" key="2">
    <source>
        <dbReference type="Proteomes" id="UP001589605"/>
    </source>
</evidence>
<protein>
    <submittedName>
        <fullName evidence="1">Uncharacterized protein</fullName>
    </submittedName>
</protein>
<organism evidence="1 2">
    <name type="scientific">Formosa undariae</name>
    <dbReference type="NCBI Taxonomy" id="1325436"/>
    <lineage>
        <taxon>Bacteria</taxon>
        <taxon>Pseudomonadati</taxon>
        <taxon>Bacteroidota</taxon>
        <taxon>Flavobacteriia</taxon>
        <taxon>Flavobacteriales</taxon>
        <taxon>Flavobacteriaceae</taxon>
        <taxon>Formosa</taxon>
    </lineage>
</organism>
<comment type="caution">
    <text evidence="1">The sequence shown here is derived from an EMBL/GenBank/DDBJ whole genome shotgun (WGS) entry which is preliminary data.</text>
</comment>
<keyword evidence="2" id="KW-1185">Reference proteome</keyword>